<dbReference type="PROSITE" id="PS50977">
    <property type="entry name" value="HTH_TETR_2"/>
    <property type="match status" value="1"/>
</dbReference>
<dbReference type="InterPro" id="IPR009057">
    <property type="entry name" value="Homeodomain-like_sf"/>
</dbReference>
<dbReference type="InterPro" id="IPR050109">
    <property type="entry name" value="HTH-type_TetR-like_transc_reg"/>
</dbReference>
<dbReference type="PANTHER" id="PTHR30055">
    <property type="entry name" value="HTH-TYPE TRANSCRIPTIONAL REGULATOR RUTR"/>
    <property type="match status" value="1"/>
</dbReference>
<evidence type="ECO:0000256" key="1">
    <source>
        <dbReference type="ARBA" id="ARBA00023015"/>
    </source>
</evidence>
<evidence type="ECO:0000256" key="2">
    <source>
        <dbReference type="ARBA" id="ARBA00023125"/>
    </source>
</evidence>
<dbReference type="PRINTS" id="PR00455">
    <property type="entry name" value="HTHTETR"/>
</dbReference>
<dbReference type="InterPro" id="IPR001647">
    <property type="entry name" value="HTH_TetR"/>
</dbReference>
<evidence type="ECO:0000256" key="3">
    <source>
        <dbReference type="ARBA" id="ARBA00023163"/>
    </source>
</evidence>
<evidence type="ECO:0000259" key="6">
    <source>
        <dbReference type="PROSITE" id="PS50977"/>
    </source>
</evidence>
<evidence type="ECO:0000313" key="7">
    <source>
        <dbReference type="EMBL" id="WTW63911.1"/>
    </source>
</evidence>
<accession>A0AAU2V8Z0</accession>
<name>A0AAU2V8Z0_9ACTN</name>
<dbReference type="GO" id="GO:0003700">
    <property type="term" value="F:DNA-binding transcription factor activity"/>
    <property type="evidence" value="ECO:0007669"/>
    <property type="project" value="TreeGrafter"/>
</dbReference>
<feature type="region of interest" description="Disordered" evidence="5">
    <location>
        <begin position="235"/>
        <end position="261"/>
    </location>
</feature>
<dbReference type="InterPro" id="IPR036271">
    <property type="entry name" value="Tet_transcr_reg_TetR-rel_C_sf"/>
</dbReference>
<proteinExistence type="predicted"/>
<organism evidence="7">
    <name type="scientific">Streptomyces sp. NBC_00003</name>
    <dbReference type="NCBI Taxonomy" id="2903608"/>
    <lineage>
        <taxon>Bacteria</taxon>
        <taxon>Bacillati</taxon>
        <taxon>Actinomycetota</taxon>
        <taxon>Actinomycetes</taxon>
        <taxon>Kitasatosporales</taxon>
        <taxon>Streptomycetaceae</taxon>
        <taxon>Streptomyces</taxon>
    </lineage>
</organism>
<evidence type="ECO:0000256" key="4">
    <source>
        <dbReference type="PROSITE-ProRule" id="PRU00335"/>
    </source>
</evidence>
<feature type="compositionally biased region" description="Basic and acidic residues" evidence="5">
    <location>
        <begin position="12"/>
        <end position="28"/>
    </location>
</feature>
<dbReference type="PANTHER" id="PTHR30055:SF234">
    <property type="entry name" value="HTH-TYPE TRANSCRIPTIONAL REGULATOR BETI"/>
    <property type="match status" value="1"/>
</dbReference>
<dbReference type="EMBL" id="CP108318">
    <property type="protein sequence ID" value="WTW63911.1"/>
    <property type="molecule type" value="Genomic_DNA"/>
</dbReference>
<keyword evidence="2 4" id="KW-0238">DNA-binding</keyword>
<dbReference type="Pfam" id="PF21597">
    <property type="entry name" value="TetR_C_43"/>
    <property type="match status" value="1"/>
</dbReference>
<feature type="compositionally biased region" description="Low complexity" evidence="5">
    <location>
        <begin position="1"/>
        <end position="11"/>
    </location>
</feature>
<keyword evidence="3" id="KW-0804">Transcription</keyword>
<sequence length="261" mass="28829">MSRPENQNQHQKQNEIQKQHEKQHEKQSQNHIQQQSPSASPSRGQRKPAPLRRDAQRNRDLLVAAAQELFAEQGINVPLDEIAKRAGVGNATLYRRFPTRGDLVEAVFHEDLAAVMASGERARLEDDAWGALATYLEGVCALLARDRGVGDLMTTGIEGVPTLDAIHAHNHETLSELMRRAAADGELRTDVVTEDLLFALSALGTSLPAIEKIRPGSWRRPLALLLDGFRAPAQRPLPERPLTAEETNLVHRELGGEPPEA</sequence>
<dbReference type="SUPFAM" id="SSF48498">
    <property type="entry name" value="Tetracyclin repressor-like, C-terminal domain"/>
    <property type="match status" value="1"/>
</dbReference>
<evidence type="ECO:0000256" key="5">
    <source>
        <dbReference type="SAM" id="MobiDB-lite"/>
    </source>
</evidence>
<keyword evidence="1" id="KW-0805">Transcription regulation</keyword>
<reference evidence="7" key="1">
    <citation type="submission" date="2022-10" db="EMBL/GenBank/DDBJ databases">
        <title>The complete genomes of actinobacterial strains from the NBC collection.</title>
        <authorList>
            <person name="Joergensen T.S."/>
            <person name="Alvarez Arevalo M."/>
            <person name="Sterndorff E.B."/>
            <person name="Faurdal D."/>
            <person name="Vuksanovic O."/>
            <person name="Mourched A.-S."/>
            <person name="Charusanti P."/>
            <person name="Shaw S."/>
            <person name="Blin K."/>
            <person name="Weber T."/>
        </authorList>
    </citation>
    <scope>NUCLEOTIDE SEQUENCE</scope>
    <source>
        <strain evidence="7">NBC_00003</strain>
    </source>
</reference>
<feature type="DNA-binding region" description="H-T-H motif" evidence="4">
    <location>
        <begin position="78"/>
        <end position="97"/>
    </location>
</feature>
<feature type="domain" description="HTH tetR-type" evidence="6">
    <location>
        <begin position="56"/>
        <end position="115"/>
    </location>
</feature>
<dbReference type="InterPro" id="IPR049445">
    <property type="entry name" value="TetR_SbtR-like_C"/>
</dbReference>
<dbReference type="AlphaFoldDB" id="A0AAU2V8Z0"/>
<gene>
    <name evidence="7" type="ORF">OG549_26540</name>
</gene>
<dbReference type="SUPFAM" id="SSF46689">
    <property type="entry name" value="Homeodomain-like"/>
    <property type="match status" value="1"/>
</dbReference>
<dbReference type="Gene3D" id="1.10.357.10">
    <property type="entry name" value="Tetracycline Repressor, domain 2"/>
    <property type="match status" value="1"/>
</dbReference>
<protein>
    <submittedName>
        <fullName evidence="7">TetR/AcrR family transcriptional regulator</fullName>
    </submittedName>
</protein>
<feature type="compositionally biased region" description="Polar residues" evidence="5">
    <location>
        <begin position="32"/>
        <end position="43"/>
    </location>
</feature>
<dbReference type="Pfam" id="PF00440">
    <property type="entry name" value="TetR_N"/>
    <property type="match status" value="1"/>
</dbReference>
<dbReference type="GO" id="GO:0000976">
    <property type="term" value="F:transcription cis-regulatory region binding"/>
    <property type="evidence" value="ECO:0007669"/>
    <property type="project" value="TreeGrafter"/>
</dbReference>
<feature type="region of interest" description="Disordered" evidence="5">
    <location>
        <begin position="1"/>
        <end position="55"/>
    </location>
</feature>